<keyword evidence="4" id="KW-1133">Transmembrane helix</keyword>
<reference evidence="6" key="1">
    <citation type="submission" date="2022-07" db="EMBL/GenBank/DDBJ databases">
        <authorList>
            <person name="Macas J."/>
            <person name="Novak P."/>
            <person name="Neumann P."/>
        </authorList>
    </citation>
    <scope>NUCLEOTIDE SEQUENCE</scope>
</reference>
<dbReference type="Pfam" id="PF06839">
    <property type="entry name" value="Zn_ribbon_GRF"/>
    <property type="match status" value="1"/>
</dbReference>
<keyword evidence="7" id="KW-1185">Reference proteome</keyword>
<keyword evidence="1" id="KW-0479">Metal-binding</keyword>
<dbReference type="InterPro" id="IPR010666">
    <property type="entry name" value="Znf_GRF"/>
</dbReference>
<name>A0A9P0YHX6_CUSEU</name>
<organism evidence="6 7">
    <name type="scientific">Cuscuta europaea</name>
    <name type="common">European dodder</name>
    <dbReference type="NCBI Taxonomy" id="41803"/>
    <lineage>
        <taxon>Eukaryota</taxon>
        <taxon>Viridiplantae</taxon>
        <taxon>Streptophyta</taxon>
        <taxon>Embryophyta</taxon>
        <taxon>Tracheophyta</taxon>
        <taxon>Spermatophyta</taxon>
        <taxon>Magnoliopsida</taxon>
        <taxon>eudicotyledons</taxon>
        <taxon>Gunneridae</taxon>
        <taxon>Pentapetalae</taxon>
        <taxon>asterids</taxon>
        <taxon>lamiids</taxon>
        <taxon>Solanales</taxon>
        <taxon>Convolvulaceae</taxon>
        <taxon>Cuscuteae</taxon>
        <taxon>Cuscuta</taxon>
        <taxon>Cuscuta subgen. Cuscuta</taxon>
    </lineage>
</organism>
<keyword evidence="4" id="KW-0472">Membrane</keyword>
<sequence>MSATSISTPQKGSSCTLHYEPPLYCSCGLKAPLCVARESGRAFYGCQKWKADGVSGCGFFEWKDIIEEGFGTDHQKRSEKIEERTDKVQQVLARHGEQLKHMMKVMHSEMEANKRFRKLNGCAWMLLFCIVAMVYFQLRKSDLYF</sequence>
<evidence type="ECO:0000259" key="5">
    <source>
        <dbReference type="Pfam" id="PF06839"/>
    </source>
</evidence>
<feature type="domain" description="GRF-type" evidence="5">
    <location>
        <begin position="24"/>
        <end position="64"/>
    </location>
</feature>
<keyword evidence="4" id="KW-0812">Transmembrane</keyword>
<gene>
    <name evidence="6" type="ORF">CEURO_LOCUS1076</name>
</gene>
<evidence type="ECO:0000256" key="4">
    <source>
        <dbReference type="SAM" id="Phobius"/>
    </source>
</evidence>
<evidence type="ECO:0000256" key="2">
    <source>
        <dbReference type="ARBA" id="ARBA00022771"/>
    </source>
</evidence>
<protein>
    <recommendedName>
        <fullName evidence="5">GRF-type domain-containing protein</fullName>
    </recommendedName>
</protein>
<evidence type="ECO:0000313" key="6">
    <source>
        <dbReference type="EMBL" id="CAH9057392.1"/>
    </source>
</evidence>
<evidence type="ECO:0000256" key="3">
    <source>
        <dbReference type="ARBA" id="ARBA00022833"/>
    </source>
</evidence>
<dbReference type="EMBL" id="CAMAPE010000004">
    <property type="protein sequence ID" value="CAH9057392.1"/>
    <property type="molecule type" value="Genomic_DNA"/>
</dbReference>
<accession>A0A9P0YHX6</accession>
<dbReference type="Proteomes" id="UP001152484">
    <property type="component" value="Unassembled WGS sequence"/>
</dbReference>
<keyword evidence="3" id="KW-0862">Zinc</keyword>
<keyword evidence="2" id="KW-0863">Zinc-finger</keyword>
<evidence type="ECO:0000313" key="7">
    <source>
        <dbReference type="Proteomes" id="UP001152484"/>
    </source>
</evidence>
<evidence type="ECO:0000256" key="1">
    <source>
        <dbReference type="ARBA" id="ARBA00022723"/>
    </source>
</evidence>
<feature type="transmembrane region" description="Helical" evidence="4">
    <location>
        <begin position="119"/>
        <end position="138"/>
    </location>
</feature>
<proteinExistence type="predicted"/>
<comment type="caution">
    <text evidence="6">The sequence shown here is derived from an EMBL/GenBank/DDBJ whole genome shotgun (WGS) entry which is preliminary data.</text>
</comment>
<dbReference type="AlphaFoldDB" id="A0A9P0YHX6"/>
<dbReference type="GO" id="GO:0008270">
    <property type="term" value="F:zinc ion binding"/>
    <property type="evidence" value="ECO:0007669"/>
    <property type="project" value="UniProtKB-KW"/>
</dbReference>